<gene>
    <name evidence="5" type="ORF">E2488_10115</name>
</gene>
<reference evidence="5 6" key="1">
    <citation type="journal article" date="2011" name="J. Microbiol.">
        <title>Gramella jeungdoensis sp. nov., isolated from a solar saltern in Korea.</title>
        <authorList>
            <person name="Joung Y."/>
            <person name="Kim H."/>
            <person name="Jang T."/>
            <person name="Ahn T.S."/>
            <person name="Joh K."/>
        </authorList>
    </citation>
    <scope>NUCLEOTIDE SEQUENCE [LARGE SCALE GENOMIC DNA]</scope>
    <source>
        <strain evidence="5 6">KCTC 23123</strain>
    </source>
</reference>
<comment type="similarity">
    <text evidence="1">Belongs to the type-I restriction system S methylase family.</text>
</comment>
<keyword evidence="5" id="KW-0378">Hydrolase</keyword>
<keyword evidence="5" id="KW-0540">Nuclease</keyword>
<evidence type="ECO:0000313" key="6">
    <source>
        <dbReference type="Proteomes" id="UP000298517"/>
    </source>
</evidence>
<comment type="caution">
    <text evidence="5">The sequence shown here is derived from an EMBL/GenBank/DDBJ whole genome shotgun (WGS) entry which is preliminary data.</text>
</comment>
<feature type="domain" description="Type I restriction modification DNA specificity" evidence="4">
    <location>
        <begin position="189"/>
        <end position="354"/>
    </location>
</feature>
<organism evidence="5 6">
    <name type="scientific">Gramella jeungdoensis</name>
    <dbReference type="NCBI Taxonomy" id="708091"/>
    <lineage>
        <taxon>Bacteria</taxon>
        <taxon>Pseudomonadati</taxon>
        <taxon>Bacteroidota</taxon>
        <taxon>Flavobacteriia</taxon>
        <taxon>Flavobacteriales</taxon>
        <taxon>Flavobacteriaceae</taxon>
        <taxon>Christiangramia</taxon>
    </lineage>
</organism>
<keyword evidence="5" id="KW-0255">Endonuclease</keyword>
<evidence type="ECO:0000313" key="5">
    <source>
        <dbReference type="EMBL" id="TEW73825.1"/>
    </source>
</evidence>
<dbReference type="OrthoDB" id="9816225at2"/>
<dbReference type="Pfam" id="PF01420">
    <property type="entry name" value="Methylase_S"/>
    <property type="match status" value="2"/>
</dbReference>
<evidence type="ECO:0000256" key="1">
    <source>
        <dbReference type="ARBA" id="ARBA00010923"/>
    </source>
</evidence>
<feature type="domain" description="Type I restriction modification DNA specificity" evidence="4">
    <location>
        <begin position="2"/>
        <end position="153"/>
    </location>
</feature>
<dbReference type="RefSeq" id="WP_134248224.1">
    <property type="nucleotide sequence ID" value="NZ_SNQI01000003.1"/>
</dbReference>
<dbReference type="AlphaFoldDB" id="A0A4Y8ARJ6"/>
<sequence>MKTVKFNELFVFTKKSNLKASESVDDGKYAFFTSSKVVSRKTDKPIYFEKSLVIGNGGSANIHYVDAPFSATSHCYIAVKTRVNLNIKYVYYYLLTNIHILERGFKGAGLKNISAKYIEEIDIPFVDLDIQDKIVAVLDKVQNLIEKIDESIEVYNNLSQAIFFDMFGDPDKNTKGWQIKKLLQNIEYIGDIGSNGSNALISKNLLMKDDKDYAIMVRTTNLRSNDFSNKVKYISKKGYDFFKKSKIFGGEFIINKIGSGAGDFWIMPNLNKKVSLGLNLLVIRPKNINIKFLFHYLSTEYGKMIVKSKVRGAAVQSITKKSIIELPIISPPIDLQNEFEKRVNKIELIKEKKQSILSNFQSLFFSLSQLAFKGELEFNRAVDLEVLMENDYEFFKNNSNKESITLLIKRLDKDELNSKKFYEQELYDKAKMFVFELLNEKKIKQVYDKETQRIKLTV</sequence>
<dbReference type="GO" id="GO:0009307">
    <property type="term" value="P:DNA restriction-modification system"/>
    <property type="evidence" value="ECO:0007669"/>
    <property type="project" value="UniProtKB-KW"/>
</dbReference>
<protein>
    <submittedName>
        <fullName evidence="5">Restriction endonuclease subunit S</fullName>
    </submittedName>
</protein>
<accession>A0A4Y8ARJ6</accession>
<name>A0A4Y8ARJ6_9FLAO</name>
<keyword evidence="2" id="KW-0680">Restriction system</keyword>
<dbReference type="GO" id="GO:0004519">
    <property type="term" value="F:endonuclease activity"/>
    <property type="evidence" value="ECO:0007669"/>
    <property type="project" value="UniProtKB-KW"/>
</dbReference>
<proteinExistence type="inferred from homology"/>
<dbReference type="SUPFAM" id="SSF116734">
    <property type="entry name" value="DNA methylase specificity domain"/>
    <property type="match status" value="2"/>
</dbReference>
<dbReference type="Proteomes" id="UP000298517">
    <property type="component" value="Unassembled WGS sequence"/>
</dbReference>
<dbReference type="InterPro" id="IPR044946">
    <property type="entry name" value="Restrct_endonuc_typeI_TRD_sf"/>
</dbReference>
<dbReference type="Gene3D" id="3.90.220.20">
    <property type="entry name" value="DNA methylase specificity domains"/>
    <property type="match status" value="2"/>
</dbReference>
<evidence type="ECO:0000256" key="3">
    <source>
        <dbReference type="ARBA" id="ARBA00023125"/>
    </source>
</evidence>
<dbReference type="PANTHER" id="PTHR30408:SF12">
    <property type="entry name" value="TYPE I RESTRICTION ENZYME MJAVIII SPECIFICITY SUBUNIT"/>
    <property type="match status" value="1"/>
</dbReference>
<evidence type="ECO:0000259" key="4">
    <source>
        <dbReference type="Pfam" id="PF01420"/>
    </source>
</evidence>
<evidence type="ECO:0000256" key="2">
    <source>
        <dbReference type="ARBA" id="ARBA00022747"/>
    </source>
</evidence>
<dbReference type="GO" id="GO:0003677">
    <property type="term" value="F:DNA binding"/>
    <property type="evidence" value="ECO:0007669"/>
    <property type="project" value="UniProtKB-KW"/>
</dbReference>
<dbReference type="InterPro" id="IPR052021">
    <property type="entry name" value="Type-I_RS_S_subunit"/>
</dbReference>
<dbReference type="PANTHER" id="PTHR30408">
    <property type="entry name" value="TYPE-1 RESTRICTION ENZYME ECOKI SPECIFICITY PROTEIN"/>
    <property type="match status" value="1"/>
</dbReference>
<keyword evidence="6" id="KW-1185">Reference proteome</keyword>
<keyword evidence="3" id="KW-0238">DNA-binding</keyword>
<dbReference type="InterPro" id="IPR000055">
    <property type="entry name" value="Restrct_endonuc_typeI_TRD"/>
</dbReference>
<dbReference type="EMBL" id="SNQI01000003">
    <property type="protein sequence ID" value="TEW73825.1"/>
    <property type="molecule type" value="Genomic_DNA"/>
</dbReference>